<sequence length="221" mass="25214">EGPQATGAAAEDLKAAFEQAKLEVSAEVFMALDERKTGILGASEMLRFAELSGFEGGPREWREEFRLLCEEHGTDAGKGLDFEAFLQMVNDPREGGSYCTFDELEEIAETLSPTSPKNRLQLNGNWVNTQGEELRIQDEEIMWKGTGEKWQLEYVPGVHDKLRLSFEDGDTYQGKVVNSGRIKWSDGDQWRRKHHEERQKMNKQWLEQKASERQGAHSFDS</sequence>
<feature type="non-terminal residue" evidence="3">
    <location>
        <position position="1"/>
    </location>
</feature>
<feature type="region of interest" description="Disordered" evidence="1">
    <location>
        <begin position="187"/>
        <end position="221"/>
    </location>
</feature>
<proteinExistence type="predicted"/>
<name>A0ABN9TUK1_9DINO</name>
<dbReference type="SUPFAM" id="SSF47473">
    <property type="entry name" value="EF-hand"/>
    <property type="match status" value="1"/>
</dbReference>
<evidence type="ECO:0000313" key="4">
    <source>
        <dbReference type="Proteomes" id="UP001189429"/>
    </source>
</evidence>
<dbReference type="InterPro" id="IPR002048">
    <property type="entry name" value="EF_hand_dom"/>
</dbReference>
<dbReference type="EMBL" id="CAUYUJ010015105">
    <property type="protein sequence ID" value="CAK0849925.1"/>
    <property type="molecule type" value="Genomic_DNA"/>
</dbReference>
<organism evidence="3 4">
    <name type="scientific">Prorocentrum cordatum</name>
    <dbReference type="NCBI Taxonomy" id="2364126"/>
    <lineage>
        <taxon>Eukaryota</taxon>
        <taxon>Sar</taxon>
        <taxon>Alveolata</taxon>
        <taxon>Dinophyceae</taxon>
        <taxon>Prorocentrales</taxon>
        <taxon>Prorocentraceae</taxon>
        <taxon>Prorocentrum</taxon>
    </lineage>
</organism>
<reference evidence="3" key="1">
    <citation type="submission" date="2023-10" db="EMBL/GenBank/DDBJ databases">
        <authorList>
            <person name="Chen Y."/>
            <person name="Shah S."/>
            <person name="Dougan E. K."/>
            <person name="Thang M."/>
            <person name="Chan C."/>
        </authorList>
    </citation>
    <scope>NUCLEOTIDE SEQUENCE [LARGE SCALE GENOMIC DNA]</scope>
</reference>
<feature type="domain" description="EF-hand" evidence="2">
    <location>
        <begin position="20"/>
        <end position="55"/>
    </location>
</feature>
<dbReference type="InterPro" id="IPR011992">
    <property type="entry name" value="EF-hand-dom_pair"/>
</dbReference>
<feature type="compositionally biased region" description="Basic and acidic residues" evidence="1">
    <location>
        <begin position="187"/>
        <end position="200"/>
    </location>
</feature>
<accession>A0ABN9TUK1</accession>
<feature type="compositionally biased region" description="Basic and acidic residues" evidence="1">
    <location>
        <begin position="209"/>
        <end position="221"/>
    </location>
</feature>
<evidence type="ECO:0000313" key="3">
    <source>
        <dbReference type="EMBL" id="CAK0849925.1"/>
    </source>
</evidence>
<comment type="caution">
    <text evidence="3">The sequence shown here is derived from an EMBL/GenBank/DDBJ whole genome shotgun (WGS) entry which is preliminary data.</text>
</comment>
<gene>
    <name evidence="3" type="ORF">PCOR1329_LOCUS42499</name>
</gene>
<dbReference type="Proteomes" id="UP001189429">
    <property type="component" value="Unassembled WGS sequence"/>
</dbReference>
<dbReference type="PROSITE" id="PS50222">
    <property type="entry name" value="EF_HAND_2"/>
    <property type="match status" value="1"/>
</dbReference>
<evidence type="ECO:0000259" key="2">
    <source>
        <dbReference type="PROSITE" id="PS50222"/>
    </source>
</evidence>
<protein>
    <recommendedName>
        <fullName evidence="2">EF-hand domain-containing protein</fullName>
    </recommendedName>
</protein>
<evidence type="ECO:0000256" key="1">
    <source>
        <dbReference type="SAM" id="MobiDB-lite"/>
    </source>
</evidence>
<keyword evidence="4" id="KW-1185">Reference proteome</keyword>